<dbReference type="InterPro" id="IPR050659">
    <property type="entry name" value="Peptidase_M24B"/>
</dbReference>
<dbReference type="EMBL" id="JANFXK010000024">
    <property type="protein sequence ID" value="MCQ4638283.1"/>
    <property type="molecule type" value="Genomic_DNA"/>
</dbReference>
<dbReference type="SUPFAM" id="SSF53092">
    <property type="entry name" value="Creatinase/prolidase N-terminal domain"/>
    <property type="match status" value="1"/>
</dbReference>
<dbReference type="InterPro" id="IPR000587">
    <property type="entry name" value="Creatinase_N"/>
</dbReference>
<dbReference type="InterPro" id="IPR029149">
    <property type="entry name" value="Creatin/AminoP/Spt16_N"/>
</dbReference>
<dbReference type="PANTHER" id="PTHR46112:SF2">
    <property type="entry name" value="XAA-PRO AMINOPEPTIDASE P-RELATED"/>
    <property type="match status" value="1"/>
</dbReference>
<evidence type="ECO:0000259" key="2">
    <source>
        <dbReference type="Pfam" id="PF01321"/>
    </source>
</evidence>
<evidence type="ECO:0000313" key="4">
    <source>
        <dbReference type="Proteomes" id="UP001524502"/>
    </source>
</evidence>
<dbReference type="CDD" id="cd01066">
    <property type="entry name" value="APP_MetAP"/>
    <property type="match status" value="1"/>
</dbReference>
<sequence length="412" mass="46013">MPKSGFNGVDFESNVNYDRLRKERLAKAKEGLKKSDLGALLCYDFDNIRYITGTYIGEWNRNKMNRHCLLIDGVEEPILFDPACPSKRQRIDWIKPENILPAVGSMRGAIPKEVGMIEKEAEEVVALLKKYGVENKPLGLDITDVPMVRALESHNVEVVDGQAVMVDVRIIKTEDEIELLKKSASMVDGVYYDLAKALRPGIMENELSAIAHKKLIGWGSEVVEFVNVISGQRGNPHSHTTSNRMIRPGEIVYFDIGNTYNGYKTCYYRTFTCGKPTPAQVRAYDKALKWINDSISVIKPGATSADVAACWPSATELGFKNEEEAFLLQFAHGIGIGLWEKPIISRLFSLDNPFELREGMVFAIETWCPAEDGTGSARIEQEIVVTKEGHEIITKFPVDEITSCGLPGCQFL</sequence>
<comment type="caution">
    <text evidence="3">The sequence shown here is derived from an EMBL/GenBank/DDBJ whole genome shotgun (WGS) entry which is preliminary data.</text>
</comment>
<dbReference type="PANTHER" id="PTHR46112">
    <property type="entry name" value="AMINOPEPTIDASE"/>
    <property type="match status" value="1"/>
</dbReference>
<dbReference type="RefSeq" id="WP_256133479.1">
    <property type="nucleotide sequence ID" value="NZ_JANFXK010000024.1"/>
</dbReference>
<dbReference type="Pfam" id="PF00557">
    <property type="entry name" value="Peptidase_M24"/>
    <property type="match status" value="1"/>
</dbReference>
<dbReference type="Gene3D" id="3.90.230.10">
    <property type="entry name" value="Creatinase/methionine aminopeptidase superfamily"/>
    <property type="match status" value="1"/>
</dbReference>
<gene>
    <name evidence="3" type="ORF">NE619_16250</name>
</gene>
<dbReference type="InterPro" id="IPR036005">
    <property type="entry name" value="Creatinase/aminopeptidase-like"/>
</dbReference>
<proteinExistence type="predicted"/>
<protein>
    <submittedName>
        <fullName evidence="3">Xaa-Pro peptidase family protein</fullName>
    </submittedName>
</protein>
<dbReference type="Pfam" id="PF01321">
    <property type="entry name" value="Creatinase_N"/>
    <property type="match status" value="1"/>
</dbReference>
<feature type="domain" description="Creatinase N-terminal" evidence="2">
    <location>
        <begin position="24"/>
        <end position="171"/>
    </location>
</feature>
<dbReference type="Gene3D" id="3.40.350.10">
    <property type="entry name" value="Creatinase/prolidase N-terminal domain"/>
    <property type="match status" value="1"/>
</dbReference>
<dbReference type="Proteomes" id="UP001524502">
    <property type="component" value="Unassembled WGS sequence"/>
</dbReference>
<accession>A0ABT1RSU3</accession>
<name>A0ABT1RSU3_9FIRM</name>
<evidence type="ECO:0000259" key="1">
    <source>
        <dbReference type="Pfam" id="PF00557"/>
    </source>
</evidence>
<organism evidence="3 4">
    <name type="scientific">Anaerovorax odorimutans</name>
    <dbReference type="NCBI Taxonomy" id="109327"/>
    <lineage>
        <taxon>Bacteria</taxon>
        <taxon>Bacillati</taxon>
        <taxon>Bacillota</taxon>
        <taxon>Clostridia</taxon>
        <taxon>Peptostreptococcales</taxon>
        <taxon>Anaerovoracaceae</taxon>
        <taxon>Anaerovorax</taxon>
    </lineage>
</organism>
<feature type="domain" description="Peptidase M24" evidence="1">
    <location>
        <begin position="178"/>
        <end position="387"/>
    </location>
</feature>
<evidence type="ECO:0000313" key="3">
    <source>
        <dbReference type="EMBL" id="MCQ4638283.1"/>
    </source>
</evidence>
<dbReference type="SUPFAM" id="SSF55920">
    <property type="entry name" value="Creatinase/aminopeptidase"/>
    <property type="match status" value="1"/>
</dbReference>
<keyword evidence="4" id="KW-1185">Reference proteome</keyword>
<reference evidence="3 4" key="1">
    <citation type="submission" date="2022-06" db="EMBL/GenBank/DDBJ databases">
        <title>Isolation of gut microbiota from human fecal samples.</title>
        <authorList>
            <person name="Pamer E.G."/>
            <person name="Barat B."/>
            <person name="Waligurski E."/>
            <person name="Medina S."/>
            <person name="Paddock L."/>
            <person name="Mostad J."/>
        </authorList>
    </citation>
    <scope>NUCLEOTIDE SEQUENCE [LARGE SCALE GENOMIC DNA]</scope>
    <source>
        <strain evidence="3 4">SL.3.17</strain>
    </source>
</reference>
<dbReference type="InterPro" id="IPR000994">
    <property type="entry name" value="Pept_M24"/>
</dbReference>